<dbReference type="AlphaFoldDB" id="A0A8J7F7Y7"/>
<gene>
    <name evidence="2" type="ORF">IQ247_13815</name>
</gene>
<dbReference type="InterPro" id="IPR010982">
    <property type="entry name" value="Lambda_DNA-bd_dom_sf"/>
</dbReference>
<dbReference type="SUPFAM" id="SSF47413">
    <property type="entry name" value="lambda repressor-like DNA-binding domains"/>
    <property type="match status" value="1"/>
</dbReference>
<dbReference type="PROSITE" id="PS50943">
    <property type="entry name" value="HTH_CROC1"/>
    <property type="match status" value="1"/>
</dbReference>
<dbReference type="EMBL" id="JADEWL010000040">
    <property type="protein sequence ID" value="MBE9213729.1"/>
    <property type="molecule type" value="Genomic_DNA"/>
</dbReference>
<dbReference type="InterPro" id="IPR001387">
    <property type="entry name" value="Cro/C1-type_HTH"/>
</dbReference>
<dbReference type="Pfam" id="PF01381">
    <property type="entry name" value="HTH_3"/>
    <property type="match status" value="1"/>
</dbReference>
<proteinExistence type="predicted"/>
<dbReference type="RefSeq" id="WP_193920881.1">
    <property type="nucleotide sequence ID" value="NZ_JADEWL010000040.1"/>
</dbReference>
<name>A0A8J7F7Y7_9CYAN</name>
<organism evidence="2 3">
    <name type="scientific">Plectonema cf. radiosum LEGE 06105</name>
    <dbReference type="NCBI Taxonomy" id="945769"/>
    <lineage>
        <taxon>Bacteria</taxon>
        <taxon>Bacillati</taxon>
        <taxon>Cyanobacteriota</taxon>
        <taxon>Cyanophyceae</taxon>
        <taxon>Oscillatoriophycideae</taxon>
        <taxon>Oscillatoriales</taxon>
        <taxon>Microcoleaceae</taxon>
        <taxon>Plectonema</taxon>
    </lineage>
</organism>
<dbReference type="SMART" id="SM00530">
    <property type="entry name" value="HTH_XRE"/>
    <property type="match status" value="1"/>
</dbReference>
<dbReference type="CDD" id="cd00093">
    <property type="entry name" value="HTH_XRE"/>
    <property type="match status" value="1"/>
</dbReference>
<feature type="domain" description="HTH cro/C1-type" evidence="1">
    <location>
        <begin position="15"/>
        <end position="70"/>
    </location>
</feature>
<sequence>MTKRDITQQEKPSALKQLREDAGLTQEQVAYRLKKAVSTIRRWEKGDEPSLTRREWSELCLLIGKKFDELPEVMSTPLVENEID</sequence>
<comment type="caution">
    <text evidence="2">The sequence shown here is derived from an EMBL/GenBank/DDBJ whole genome shotgun (WGS) entry which is preliminary data.</text>
</comment>
<dbReference type="GO" id="GO:0003677">
    <property type="term" value="F:DNA binding"/>
    <property type="evidence" value="ECO:0007669"/>
    <property type="project" value="InterPro"/>
</dbReference>
<protein>
    <submittedName>
        <fullName evidence="2">Helix-turn-helix domain-containing protein</fullName>
    </submittedName>
</protein>
<evidence type="ECO:0000259" key="1">
    <source>
        <dbReference type="PROSITE" id="PS50943"/>
    </source>
</evidence>
<evidence type="ECO:0000313" key="3">
    <source>
        <dbReference type="Proteomes" id="UP000620559"/>
    </source>
</evidence>
<keyword evidence="3" id="KW-1185">Reference proteome</keyword>
<accession>A0A8J7F7Y7</accession>
<reference evidence="2" key="1">
    <citation type="submission" date="2020-10" db="EMBL/GenBank/DDBJ databases">
        <authorList>
            <person name="Castelo-Branco R."/>
            <person name="Eusebio N."/>
            <person name="Adriana R."/>
            <person name="Vieira A."/>
            <person name="Brugerolle De Fraissinette N."/>
            <person name="Rezende De Castro R."/>
            <person name="Schneider M.P."/>
            <person name="Vasconcelos V."/>
            <person name="Leao P.N."/>
        </authorList>
    </citation>
    <scope>NUCLEOTIDE SEQUENCE</scope>
    <source>
        <strain evidence="2">LEGE 06105</strain>
    </source>
</reference>
<dbReference type="Proteomes" id="UP000620559">
    <property type="component" value="Unassembled WGS sequence"/>
</dbReference>
<dbReference type="Gene3D" id="1.10.260.40">
    <property type="entry name" value="lambda repressor-like DNA-binding domains"/>
    <property type="match status" value="1"/>
</dbReference>
<evidence type="ECO:0000313" key="2">
    <source>
        <dbReference type="EMBL" id="MBE9213729.1"/>
    </source>
</evidence>